<dbReference type="EMBL" id="AP012492">
    <property type="protein sequence ID" value="BAM33519.1"/>
    <property type="molecule type" value="Genomic_DNA"/>
</dbReference>
<keyword evidence="2" id="KW-0812">Transmembrane</keyword>
<reference evidence="4 5" key="1">
    <citation type="journal article" date="2012" name="J. Bacteriol.">
        <title>Complete Genome Sequence of Helicobacter cinaedi Type Strain ATCC BAA-847.</title>
        <authorList>
            <person name="Miyoshi-Akiyama T."/>
            <person name="Takeshita N."/>
            <person name="Ohmagari N."/>
            <person name="Kirikae T."/>
        </authorList>
    </citation>
    <scope>NUCLEOTIDE SEQUENCE [LARGE SCALE GENOMIC DNA]</scope>
    <source>
        <strain evidence="4 5">ATCC BAA-847</strain>
    </source>
</reference>
<dbReference type="RefSeq" id="WP_015453894.1">
    <property type="nucleotide sequence ID" value="NC_020555.1"/>
</dbReference>
<feature type="transmembrane region" description="Helical" evidence="2">
    <location>
        <begin position="94"/>
        <end position="115"/>
    </location>
</feature>
<feature type="domain" description="Peptidase S8/S53" evidence="3">
    <location>
        <begin position="3"/>
        <end position="95"/>
    </location>
</feature>
<accession>A0AAI8MPR6</accession>
<dbReference type="InterPro" id="IPR000209">
    <property type="entry name" value="Peptidase_S8/S53_dom"/>
</dbReference>
<keyword evidence="2" id="KW-0472">Membrane</keyword>
<comment type="similarity">
    <text evidence="1">Belongs to the peptidase S8 family.</text>
</comment>
<proteinExistence type="inferred from homology"/>
<dbReference type="GO" id="GO:0004252">
    <property type="term" value="F:serine-type endopeptidase activity"/>
    <property type="evidence" value="ECO:0007669"/>
    <property type="project" value="InterPro"/>
</dbReference>
<sequence length="130" mass="14079">MNLGVIDSAFSTTHPSLAGKDVDLVNGSSSILEQHGTHVAGIAIGAMKGDRDPHGIAYNGKYYGLGKQNPSLSYTGNLYEDVKNWNVKIINNSWVAIGIRSIIATIQILAMLSLIKIARQLVRIIISTRF</sequence>
<dbReference type="KEGG" id="hcb:HCBAA847_2304"/>
<dbReference type="SUPFAM" id="SSF52743">
    <property type="entry name" value="Subtilisin-like"/>
    <property type="match status" value="1"/>
</dbReference>
<dbReference type="PROSITE" id="PS51892">
    <property type="entry name" value="SUBTILASE"/>
    <property type="match status" value="1"/>
</dbReference>
<dbReference type="InterPro" id="IPR036852">
    <property type="entry name" value="Peptidase_S8/S53_dom_sf"/>
</dbReference>
<keyword evidence="2" id="KW-1133">Transmembrane helix</keyword>
<evidence type="ECO:0000256" key="2">
    <source>
        <dbReference type="SAM" id="Phobius"/>
    </source>
</evidence>
<name>A0AAI8MPR6_9HELI</name>
<evidence type="ECO:0000259" key="3">
    <source>
        <dbReference type="Pfam" id="PF00082"/>
    </source>
</evidence>
<dbReference type="Gene3D" id="3.40.50.200">
    <property type="entry name" value="Peptidase S8/S53 domain"/>
    <property type="match status" value="1"/>
</dbReference>
<protein>
    <recommendedName>
        <fullName evidence="3">Peptidase S8/S53 domain-containing protein</fullName>
    </recommendedName>
</protein>
<dbReference type="GO" id="GO:0006508">
    <property type="term" value="P:proteolysis"/>
    <property type="evidence" value="ECO:0007669"/>
    <property type="project" value="InterPro"/>
</dbReference>
<evidence type="ECO:0000313" key="4">
    <source>
        <dbReference type="EMBL" id="BAM33519.1"/>
    </source>
</evidence>
<evidence type="ECO:0000313" key="5">
    <source>
        <dbReference type="Proteomes" id="UP000006036"/>
    </source>
</evidence>
<dbReference type="Pfam" id="PF00082">
    <property type="entry name" value="Peptidase_S8"/>
    <property type="match status" value="1"/>
</dbReference>
<dbReference type="AlphaFoldDB" id="A0AAI8MPR6"/>
<evidence type="ECO:0000256" key="1">
    <source>
        <dbReference type="PROSITE-ProRule" id="PRU01240"/>
    </source>
</evidence>
<gene>
    <name evidence="4" type="ORF">HCBAA847_2304</name>
</gene>
<organism evidence="4 5">
    <name type="scientific">Helicobacter cinaedi CCUG 18818 = ATCC BAA-847</name>
    <dbReference type="NCBI Taxonomy" id="537971"/>
    <lineage>
        <taxon>Bacteria</taxon>
        <taxon>Pseudomonadati</taxon>
        <taxon>Campylobacterota</taxon>
        <taxon>Epsilonproteobacteria</taxon>
        <taxon>Campylobacterales</taxon>
        <taxon>Helicobacteraceae</taxon>
        <taxon>Helicobacter</taxon>
    </lineage>
</organism>
<dbReference type="Proteomes" id="UP000006036">
    <property type="component" value="Chromosome 1"/>
</dbReference>
<comment type="caution">
    <text evidence="1">Lacks conserved residue(s) required for the propagation of feature annotation.</text>
</comment>